<name>A0A553JV85_SHEHA</name>
<dbReference type="OrthoDB" id="5792746at2"/>
<dbReference type="EMBL" id="VKGK01000001">
    <property type="protein sequence ID" value="TRY16362.1"/>
    <property type="molecule type" value="Genomic_DNA"/>
</dbReference>
<keyword evidence="2" id="KW-1185">Reference proteome</keyword>
<dbReference type="AlphaFoldDB" id="A0A553JV85"/>
<dbReference type="InterPro" id="IPR022201">
    <property type="entry name" value="DUF3726"/>
</dbReference>
<accession>A0A553JV85</accession>
<dbReference type="Proteomes" id="UP000318126">
    <property type="component" value="Unassembled WGS sequence"/>
</dbReference>
<evidence type="ECO:0000313" key="2">
    <source>
        <dbReference type="Proteomes" id="UP000318126"/>
    </source>
</evidence>
<gene>
    <name evidence="1" type="ORF">FN961_01700</name>
</gene>
<protein>
    <submittedName>
        <fullName evidence="1">DUF3726 domain-containing protein</fullName>
    </submittedName>
</protein>
<comment type="caution">
    <text evidence="1">The sequence shown here is derived from an EMBL/GenBank/DDBJ whole genome shotgun (WGS) entry which is preliminary data.</text>
</comment>
<sequence>MVISDTARLLIKKSRGEACMILVSHNELVAVTSKAFSGLRLPYGEADLIANMVADLEMVGLHGIKHFITALNYLNQTNVKPCNITFESDSEINIDLNNESILCHLPTILGYISDKLLENNNVKLNIENCCNRWLAFGELCKLSKDGISIKTCWDDFFEPITIKYLLNSGNKLPEIYINNLMSRDNDGSFIASRKLTIELSNSTFSLPSAADYQQHISSAELKRYQEDSWSNGISIQLSDWEKLKESSQAILVPSGNVI</sequence>
<proteinExistence type="predicted"/>
<dbReference type="Pfam" id="PF12525">
    <property type="entry name" value="DUF3726"/>
    <property type="match status" value="1"/>
</dbReference>
<organism evidence="1 2">
    <name type="scientific">Shewanella hanedai</name>
    <name type="common">Alteromonas hanedai</name>
    <dbReference type="NCBI Taxonomy" id="25"/>
    <lineage>
        <taxon>Bacteria</taxon>
        <taxon>Pseudomonadati</taxon>
        <taxon>Pseudomonadota</taxon>
        <taxon>Gammaproteobacteria</taxon>
        <taxon>Alteromonadales</taxon>
        <taxon>Shewanellaceae</taxon>
        <taxon>Shewanella</taxon>
    </lineage>
</organism>
<reference evidence="2" key="1">
    <citation type="submission" date="2019-07" db="EMBL/GenBank/DDBJ databases">
        <title>Shewanella sp. YLB-08 draft genomic sequence.</title>
        <authorList>
            <person name="Yu L."/>
        </authorList>
    </citation>
    <scope>NUCLEOTIDE SEQUENCE [LARGE SCALE GENOMIC DNA]</scope>
    <source>
        <strain evidence="2">JCM 20706</strain>
    </source>
</reference>
<evidence type="ECO:0000313" key="1">
    <source>
        <dbReference type="EMBL" id="TRY16362.1"/>
    </source>
</evidence>